<sequence>GLVKMPVLRYVSTFFSTVFLGFGITYMLYPRTGYSLYGFSNEPTSHTDWEIMERVMKLYGAKDLFLGAAIFVSTWFGTRRSAGLILMAASA</sequence>
<reference evidence="2" key="1">
    <citation type="submission" date="2020-01" db="EMBL/GenBank/DDBJ databases">
        <authorList>
            <consortium name="DOE Joint Genome Institute"/>
            <person name="Haridas S."/>
            <person name="Albert R."/>
            <person name="Binder M."/>
            <person name="Bloem J."/>
            <person name="Labutti K."/>
            <person name="Salamov A."/>
            <person name="Andreopoulos B."/>
            <person name="Baker S.E."/>
            <person name="Barry K."/>
            <person name="Bills G."/>
            <person name="Bluhm B.H."/>
            <person name="Cannon C."/>
            <person name="Castanera R."/>
            <person name="Culley D.E."/>
            <person name="Daum C."/>
            <person name="Ezra D."/>
            <person name="Gonzalez J.B."/>
            <person name="Henrissat B."/>
            <person name="Kuo A."/>
            <person name="Liang C."/>
            <person name="Lipzen A."/>
            <person name="Lutzoni F."/>
            <person name="Magnuson J."/>
            <person name="Mondo S."/>
            <person name="Nolan M."/>
            <person name="Ohm R."/>
            <person name="Pangilinan J."/>
            <person name="Park H.-J."/>
            <person name="Ramirez L."/>
            <person name="Alfaro M."/>
            <person name="Sun H."/>
            <person name="Tritt A."/>
            <person name="Yoshinaga Y."/>
            <person name="Zwiers L.-H."/>
            <person name="Turgeon B.G."/>
            <person name="Goodwin S.B."/>
            <person name="Spatafora J.W."/>
            <person name="Crous P.W."/>
            <person name="Grigoriev I.V."/>
        </authorList>
    </citation>
    <scope>NUCLEOTIDE SEQUENCE</scope>
    <source>
        <strain evidence="2">IPT5</strain>
    </source>
</reference>
<organism evidence="2 3">
    <name type="scientific">Plenodomus tracheiphilus IPT5</name>
    <dbReference type="NCBI Taxonomy" id="1408161"/>
    <lineage>
        <taxon>Eukaryota</taxon>
        <taxon>Fungi</taxon>
        <taxon>Dikarya</taxon>
        <taxon>Ascomycota</taxon>
        <taxon>Pezizomycotina</taxon>
        <taxon>Dothideomycetes</taxon>
        <taxon>Pleosporomycetidae</taxon>
        <taxon>Pleosporales</taxon>
        <taxon>Pleosporineae</taxon>
        <taxon>Leptosphaeriaceae</taxon>
        <taxon>Plenodomus</taxon>
    </lineage>
</organism>
<feature type="non-terminal residue" evidence="2">
    <location>
        <position position="91"/>
    </location>
</feature>
<evidence type="ECO:0000256" key="1">
    <source>
        <dbReference type="SAM" id="Phobius"/>
    </source>
</evidence>
<evidence type="ECO:0000313" key="2">
    <source>
        <dbReference type="EMBL" id="KAF2855264.1"/>
    </source>
</evidence>
<proteinExistence type="predicted"/>
<dbReference type="InterPro" id="IPR025363">
    <property type="entry name" value="DUF4267"/>
</dbReference>
<protein>
    <submittedName>
        <fullName evidence="2">Uncharacterized protein</fullName>
    </submittedName>
</protein>
<keyword evidence="1" id="KW-0472">Membrane</keyword>
<keyword evidence="1" id="KW-1133">Transmembrane helix</keyword>
<dbReference type="OrthoDB" id="5216128at2759"/>
<dbReference type="AlphaFoldDB" id="A0A6A7BIZ0"/>
<dbReference type="EMBL" id="MU006291">
    <property type="protein sequence ID" value="KAF2855264.1"/>
    <property type="molecule type" value="Genomic_DNA"/>
</dbReference>
<feature type="non-terminal residue" evidence="2">
    <location>
        <position position="1"/>
    </location>
</feature>
<evidence type="ECO:0000313" key="3">
    <source>
        <dbReference type="Proteomes" id="UP000799423"/>
    </source>
</evidence>
<feature type="transmembrane region" description="Helical" evidence="1">
    <location>
        <begin position="58"/>
        <end position="77"/>
    </location>
</feature>
<dbReference type="Proteomes" id="UP000799423">
    <property type="component" value="Unassembled WGS sequence"/>
</dbReference>
<gene>
    <name evidence="2" type="ORF">T440DRAFT_365353</name>
</gene>
<dbReference type="Pfam" id="PF14087">
    <property type="entry name" value="DUF4267"/>
    <property type="match status" value="1"/>
</dbReference>
<name>A0A6A7BIZ0_9PLEO</name>
<keyword evidence="3" id="KW-1185">Reference proteome</keyword>
<keyword evidence="1" id="KW-0812">Transmembrane</keyword>
<feature type="transmembrane region" description="Helical" evidence="1">
    <location>
        <begin position="7"/>
        <end position="29"/>
    </location>
</feature>
<accession>A0A6A7BIZ0</accession>